<dbReference type="AlphaFoldDB" id="A0A6J1HC39"/>
<dbReference type="InterPro" id="IPR057939">
    <property type="entry name" value="TRF2_HOY1_PH"/>
</dbReference>
<evidence type="ECO:0000313" key="2">
    <source>
        <dbReference type="Proteomes" id="UP000504609"/>
    </source>
</evidence>
<feature type="domain" description="TRF2/HOY1 PH-like" evidence="1">
    <location>
        <begin position="102"/>
        <end position="217"/>
    </location>
</feature>
<dbReference type="Proteomes" id="UP000504609">
    <property type="component" value="Unplaced"/>
</dbReference>
<accession>A0A6J1HC39</accession>
<gene>
    <name evidence="3" type="primary">LOC111462091</name>
</gene>
<name>A0A6J1HC39_CUCMO</name>
<reference evidence="3" key="1">
    <citation type="submission" date="2025-08" db="UniProtKB">
        <authorList>
            <consortium name="RefSeq"/>
        </authorList>
    </citation>
    <scope>IDENTIFICATION</scope>
    <source>
        <tissue evidence="3">Young leaves</tissue>
    </source>
</reference>
<dbReference type="PANTHER" id="PTHR33494:SF5">
    <property type="entry name" value="F10A16.6 PROTEIN"/>
    <property type="match status" value="1"/>
</dbReference>
<evidence type="ECO:0000313" key="3">
    <source>
        <dbReference type="RefSeq" id="XP_022961543.1"/>
    </source>
</evidence>
<keyword evidence="2" id="KW-1185">Reference proteome</keyword>
<evidence type="ECO:0000259" key="1">
    <source>
        <dbReference type="Pfam" id="PF24818"/>
    </source>
</evidence>
<dbReference type="PANTHER" id="PTHR33494">
    <property type="entry name" value="OS02G0793800 PROTEIN"/>
    <property type="match status" value="1"/>
</dbReference>
<sequence>MDNEEHFNGSFSTPSSQDWNSELLNDHHLSTLLDPNHRLHHCTPQANQQEELMETLMKLPAIGLKLQISPSLMKQMQRRTQSKRKRISLEQDSERLKASTLGALMLQIGSWQVVARNEGDLVAKFYFAKRMLVWEILRNGLKEKVEIEWSNIIGIQAFMEENKRGILEVELHQPPKFYKEIEPEPRKHTQWTDGLDFTDGQAYVNRRHCIVFPPRVLDKHYQKLKDKDERLFELSRRPFPTFNSPYFPSEAVFNQFSPIQFEEIYFVDYTPHLNENETHQDRRMELMNKVNTMRRYGIEASANYYNEGKVVNNEYDQGFYNANPKPSMVWLAQNSEHESPSSSKWPLF</sequence>
<organism evidence="2 3">
    <name type="scientific">Cucurbita moschata</name>
    <name type="common">Winter crookneck squash</name>
    <name type="synonym">Cucurbita pepo var. moschata</name>
    <dbReference type="NCBI Taxonomy" id="3662"/>
    <lineage>
        <taxon>Eukaryota</taxon>
        <taxon>Viridiplantae</taxon>
        <taxon>Streptophyta</taxon>
        <taxon>Embryophyta</taxon>
        <taxon>Tracheophyta</taxon>
        <taxon>Spermatophyta</taxon>
        <taxon>Magnoliopsida</taxon>
        <taxon>eudicotyledons</taxon>
        <taxon>Gunneridae</taxon>
        <taxon>Pentapetalae</taxon>
        <taxon>rosids</taxon>
        <taxon>fabids</taxon>
        <taxon>Cucurbitales</taxon>
        <taxon>Cucurbitaceae</taxon>
        <taxon>Cucurbiteae</taxon>
        <taxon>Cucurbita</taxon>
    </lineage>
</organism>
<dbReference type="KEGG" id="cmos:111462091"/>
<protein>
    <submittedName>
        <fullName evidence="3">Uncharacterized protein LOC111462091</fullName>
    </submittedName>
</protein>
<dbReference type="Pfam" id="PF24818">
    <property type="entry name" value="PH_TRF2_HOY1"/>
    <property type="match status" value="1"/>
</dbReference>
<dbReference type="GeneID" id="111462091"/>
<proteinExistence type="predicted"/>
<dbReference type="RefSeq" id="XP_022961543.1">
    <property type="nucleotide sequence ID" value="XM_023105775.1"/>
</dbReference>